<evidence type="ECO:0000256" key="4">
    <source>
        <dbReference type="ARBA" id="ARBA00023002"/>
    </source>
</evidence>
<dbReference type="GO" id="GO:0016491">
    <property type="term" value="F:oxidoreductase activity"/>
    <property type="evidence" value="ECO:0007669"/>
    <property type="project" value="UniProtKB-KW"/>
</dbReference>
<dbReference type="SUPFAM" id="SSF54373">
    <property type="entry name" value="FAD-linked reductases, C-terminal domain"/>
    <property type="match status" value="1"/>
</dbReference>
<dbReference type="AlphaFoldDB" id="A0A9W6P730"/>
<name>A0A9W6P730_9ACTN</name>
<dbReference type="GO" id="GO:0005737">
    <property type="term" value="C:cytoplasm"/>
    <property type="evidence" value="ECO:0007669"/>
    <property type="project" value="TreeGrafter"/>
</dbReference>
<keyword evidence="7" id="KW-1185">Reference proteome</keyword>
<keyword evidence="4" id="KW-0560">Oxidoreductase</keyword>
<feature type="domain" description="FAD dependent oxidoreductase" evidence="5">
    <location>
        <begin position="2"/>
        <end position="351"/>
    </location>
</feature>
<dbReference type="InterPro" id="IPR006076">
    <property type="entry name" value="FAD-dep_OxRdtase"/>
</dbReference>
<evidence type="ECO:0000256" key="3">
    <source>
        <dbReference type="ARBA" id="ARBA00022630"/>
    </source>
</evidence>
<comment type="cofactor">
    <cofactor evidence="1">
        <name>FAD</name>
        <dbReference type="ChEBI" id="CHEBI:57692"/>
    </cofactor>
</comment>
<proteinExistence type="inferred from homology"/>
<keyword evidence="3" id="KW-0285">Flavoprotein</keyword>
<accession>A0A9W6P730</accession>
<evidence type="ECO:0000313" key="7">
    <source>
        <dbReference type="Proteomes" id="UP001165092"/>
    </source>
</evidence>
<gene>
    <name evidence="6" type="primary">dadA</name>
    <name evidence="6" type="ORF">Nans01_27260</name>
</gene>
<dbReference type="InterPro" id="IPR036188">
    <property type="entry name" value="FAD/NAD-bd_sf"/>
</dbReference>
<evidence type="ECO:0000313" key="6">
    <source>
        <dbReference type="EMBL" id="GLU48375.1"/>
    </source>
</evidence>
<organism evidence="6 7">
    <name type="scientific">Nocardiopsis ansamitocini</name>
    <dbReference type="NCBI Taxonomy" id="1670832"/>
    <lineage>
        <taxon>Bacteria</taxon>
        <taxon>Bacillati</taxon>
        <taxon>Actinomycetota</taxon>
        <taxon>Actinomycetes</taxon>
        <taxon>Streptosporangiales</taxon>
        <taxon>Nocardiopsidaceae</taxon>
        <taxon>Nocardiopsis</taxon>
    </lineage>
</organism>
<sequence length="369" mass="37090">MHVIVVGGGIVGAGAAYELTRRGVRTTLVDRGARGAATQAGAGVVFPWPFPGTAPAERAFRLGAAAHYPRLMADLAADDCGPTGYAVVGGLSVGADLDSLRAESAAVTAMAAQAGFHAMGKVDLLDAGEPARRFPLVRADLAGVSVPGTARVNGAAACAALLTAAEERALRRRGGEARLLTDGTRVTGVRVGADDLAADAVVLAAGAWSAQALRPLGIELGVRPVRGQVLHLRLAEAGAGRWPVVRAGDTRYLVPVGPDRVVVGSTHDPGAGFDARTTAGATHRLLADALALAPGLTDASPVEARVGLRPVGADGAQLLGGVEGLPGLVVATGLGGDGLTLGPYQGAVAASLALDEAPELDLEPFRPDR</sequence>
<dbReference type="Gene3D" id="3.50.50.60">
    <property type="entry name" value="FAD/NAD(P)-binding domain"/>
    <property type="match status" value="1"/>
</dbReference>
<dbReference type="PANTHER" id="PTHR13847:SF286">
    <property type="entry name" value="D-AMINO ACID DEHYDROGENASE"/>
    <property type="match status" value="1"/>
</dbReference>
<dbReference type="RefSeq" id="WP_285759863.1">
    <property type="nucleotide sequence ID" value="NZ_BSQG01000004.1"/>
</dbReference>
<dbReference type="PANTHER" id="PTHR13847">
    <property type="entry name" value="SARCOSINE DEHYDROGENASE-RELATED"/>
    <property type="match status" value="1"/>
</dbReference>
<evidence type="ECO:0000259" key="5">
    <source>
        <dbReference type="Pfam" id="PF01266"/>
    </source>
</evidence>
<protein>
    <submittedName>
        <fullName evidence="6">Oxidoreductase</fullName>
    </submittedName>
</protein>
<dbReference type="Pfam" id="PF01266">
    <property type="entry name" value="DAO"/>
    <property type="match status" value="1"/>
</dbReference>
<evidence type="ECO:0000256" key="2">
    <source>
        <dbReference type="ARBA" id="ARBA00009410"/>
    </source>
</evidence>
<dbReference type="Proteomes" id="UP001165092">
    <property type="component" value="Unassembled WGS sequence"/>
</dbReference>
<comment type="similarity">
    <text evidence="2">Belongs to the DadA oxidoreductase family.</text>
</comment>
<evidence type="ECO:0000256" key="1">
    <source>
        <dbReference type="ARBA" id="ARBA00001974"/>
    </source>
</evidence>
<dbReference type="SUPFAM" id="SSF51905">
    <property type="entry name" value="FAD/NAD(P)-binding domain"/>
    <property type="match status" value="1"/>
</dbReference>
<dbReference type="Gene3D" id="3.30.9.10">
    <property type="entry name" value="D-Amino Acid Oxidase, subunit A, domain 2"/>
    <property type="match status" value="1"/>
</dbReference>
<reference evidence="6" key="1">
    <citation type="submission" date="2023-02" db="EMBL/GenBank/DDBJ databases">
        <title>Nocardiopsis ansamitocini NBRC 112285.</title>
        <authorList>
            <person name="Ichikawa N."/>
            <person name="Sato H."/>
            <person name="Tonouchi N."/>
        </authorList>
    </citation>
    <scope>NUCLEOTIDE SEQUENCE</scope>
    <source>
        <strain evidence="6">NBRC 112285</strain>
    </source>
</reference>
<comment type="caution">
    <text evidence="6">The sequence shown here is derived from an EMBL/GenBank/DDBJ whole genome shotgun (WGS) entry which is preliminary data.</text>
</comment>
<dbReference type="EMBL" id="BSQG01000004">
    <property type="protein sequence ID" value="GLU48375.1"/>
    <property type="molecule type" value="Genomic_DNA"/>
</dbReference>